<dbReference type="EMBL" id="VIFY01000011">
    <property type="protein sequence ID" value="TQB76253.1"/>
    <property type="molecule type" value="Genomic_DNA"/>
</dbReference>
<dbReference type="AlphaFoldDB" id="A0A507R1T1"/>
<accession>A0A507R1T1</accession>
<evidence type="ECO:0000313" key="3">
    <source>
        <dbReference type="Proteomes" id="UP000319663"/>
    </source>
</evidence>
<dbReference type="GO" id="GO:0051285">
    <property type="term" value="C:cell cortex of cell tip"/>
    <property type="evidence" value="ECO:0007669"/>
    <property type="project" value="TreeGrafter"/>
</dbReference>
<gene>
    <name evidence="2" type="ORF">MPDQ_000560</name>
</gene>
<dbReference type="Gene3D" id="1.20.140.150">
    <property type="match status" value="1"/>
</dbReference>
<evidence type="ECO:0000313" key="2">
    <source>
        <dbReference type="EMBL" id="TQB76253.1"/>
    </source>
</evidence>
<keyword evidence="1" id="KW-0812">Transmembrane</keyword>
<evidence type="ECO:0000256" key="1">
    <source>
        <dbReference type="SAM" id="Phobius"/>
    </source>
</evidence>
<comment type="caution">
    <text evidence="2">The sequence shown here is derived from an EMBL/GenBank/DDBJ whole genome shotgun (WGS) entry which is preliminary data.</text>
</comment>
<keyword evidence="3" id="KW-1185">Reference proteome</keyword>
<organism evidence="2 3">
    <name type="scientific">Monascus purpureus</name>
    <name type="common">Red mold</name>
    <name type="synonym">Monascus anka</name>
    <dbReference type="NCBI Taxonomy" id="5098"/>
    <lineage>
        <taxon>Eukaryota</taxon>
        <taxon>Fungi</taxon>
        <taxon>Dikarya</taxon>
        <taxon>Ascomycota</taxon>
        <taxon>Pezizomycotina</taxon>
        <taxon>Eurotiomycetes</taxon>
        <taxon>Eurotiomycetidae</taxon>
        <taxon>Eurotiales</taxon>
        <taxon>Aspergillaceae</taxon>
        <taxon>Monascus</taxon>
    </lineage>
</organism>
<reference evidence="2 3" key="1">
    <citation type="submission" date="2019-06" db="EMBL/GenBank/DDBJ databases">
        <title>Wine fermentation using esterase from Monascus purpureus.</title>
        <authorList>
            <person name="Geng C."/>
            <person name="Zhang Y."/>
        </authorList>
    </citation>
    <scope>NUCLEOTIDE SEQUENCE [LARGE SCALE GENOMIC DNA]</scope>
    <source>
        <strain evidence="2">HQ1</strain>
    </source>
</reference>
<name>A0A507R1T1_MONPU</name>
<dbReference type="Proteomes" id="UP000319663">
    <property type="component" value="Unassembled WGS sequence"/>
</dbReference>
<keyword evidence="1" id="KW-0472">Membrane</keyword>
<feature type="transmembrane region" description="Helical" evidence="1">
    <location>
        <begin position="178"/>
        <end position="202"/>
    </location>
</feature>
<feature type="transmembrane region" description="Helical" evidence="1">
    <location>
        <begin position="223"/>
        <end position="243"/>
    </location>
</feature>
<dbReference type="STRING" id="5098.A0A507R1T1"/>
<feature type="transmembrane region" description="Helical" evidence="1">
    <location>
        <begin position="145"/>
        <end position="166"/>
    </location>
</feature>
<dbReference type="GO" id="GO:0005886">
    <property type="term" value="C:plasma membrane"/>
    <property type="evidence" value="ECO:0007669"/>
    <property type="project" value="InterPro"/>
</dbReference>
<dbReference type="Pfam" id="PF06687">
    <property type="entry name" value="SUR7"/>
    <property type="match status" value="1"/>
</dbReference>
<dbReference type="PANTHER" id="PTHR28019:SF3">
    <property type="entry name" value="INTEGRAL MEMBRANE PROTEIN (AFU_ORTHOLOGUE AFUA_6G07470)"/>
    <property type="match status" value="1"/>
</dbReference>
<keyword evidence="1" id="KW-1133">Transmembrane helix</keyword>
<sequence>MGKAGRFVYSHNSTLSDIYMFRLDLQNFTSSSKTTDEFSNLLKGIGADDKNQNLTQVLEEAKDQLNIKDFYSIGLLGYCDGNITGKHSENFDTTFCSKPKADFWFNPIEVWQLSNITGADESELEDLLPSDLHKDMNAYRAASKYVFIAFCIAFAATILELFAGIFAVCSRWGSCVTYILGGIAGLFLISAVIVATVLTSIVTHAIQENVQDYGITATFGTHFQVVAWLAVAFHLLADTFWMFSICCCGGNARPHRVTAEKAPYTYESLGPYDHSRGHGNNYPMQDMRTSAYEPYRHV</sequence>
<dbReference type="InterPro" id="IPR009571">
    <property type="entry name" value="SUR7/Rim9-like_fungi"/>
</dbReference>
<dbReference type="GO" id="GO:0031505">
    <property type="term" value="P:fungal-type cell wall organization"/>
    <property type="evidence" value="ECO:0007669"/>
    <property type="project" value="TreeGrafter"/>
</dbReference>
<evidence type="ECO:0008006" key="4">
    <source>
        <dbReference type="Google" id="ProtNLM"/>
    </source>
</evidence>
<proteinExistence type="predicted"/>
<dbReference type="PANTHER" id="PTHR28019">
    <property type="entry name" value="CELL MEMBRANE PROTEIN YLR413W-RELATED"/>
    <property type="match status" value="1"/>
</dbReference>
<dbReference type="InterPro" id="IPR052413">
    <property type="entry name" value="SUR7_domain"/>
</dbReference>
<protein>
    <recommendedName>
        <fullName evidence="4">Integral membrane protein</fullName>
    </recommendedName>
</protein>